<name>A0A101LV71_PICGL</name>
<reference evidence="1" key="1">
    <citation type="journal article" date="2015" name="Genome Biol. Evol.">
        <title>Organellar Genomes of White Spruce (Picea glauca): Assembly and Annotation.</title>
        <authorList>
            <person name="Jackman S.D."/>
            <person name="Warren R.L."/>
            <person name="Gibb E.A."/>
            <person name="Vandervalk B.P."/>
            <person name="Mohamadi H."/>
            <person name="Chu J."/>
            <person name="Raymond A."/>
            <person name="Pleasance S."/>
            <person name="Coope R."/>
            <person name="Wildung M.R."/>
            <person name="Ritland C.E."/>
            <person name="Bousquet J."/>
            <person name="Jones S.J."/>
            <person name="Bohlmann J."/>
            <person name="Birol I."/>
        </authorList>
    </citation>
    <scope>NUCLEOTIDE SEQUENCE [LARGE SCALE GENOMIC DNA]</scope>
    <source>
        <tissue evidence="1">Flushing bud</tissue>
    </source>
</reference>
<protein>
    <submittedName>
        <fullName evidence="1">Uncharacterized protein</fullName>
    </submittedName>
</protein>
<sequence>MDEVIYALLIPWIGDIKSLMRRNIRIVGEQGPTMYNKGRGKYITYVVVDSTPYK</sequence>
<dbReference type="AlphaFoldDB" id="A0A101LV71"/>
<dbReference type="EMBL" id="LKAM01000014">
    <property type="protein sequence ID" value="KUM45940.1"/>
    <property type="molecule type" value="Genomic_DNA"/>
</dbReference>
<gene>
    <name evidence="1" type="ORF">ABT39_MTgene2043</name>
</gene>
<proteinExistence type="predicted"/>
<comment type="caution">
    <text evidence="1">The sequence shown here is derived from an EMBL/GenBank/DDBJ whole genome shotgun (WGS) entry which is preliminary data.</text>
</comment>
<organism evidence="1">
    <name type="scientific">Picea glauca</name>
    <name type="common">White spruce</name>
    <name type="synonym">Pinus glauca</name>
    <dbReference type="NCBI Taxonomy" id="3330"/>
    <lineage>
        <taxon>Eukaryota</taxon>
        <taxon>Viridiplantae</taxon>
        <taxon>Streptophyta</taxon>
        <taxon>Embryophyta</taxon>
        <taxon>Tracheophyta</taxon>
        <taxon>Spermatophyta</taxon>
        <taxon>Pinopsida</taxon>
        <taxon>Pinidae</taxon>
        <taxon>Conifers I</taxon>
        <taxon>Pinales</taxon>
        <taxon>Pinaceae</taxon>
        <taxon>Picea</taxon>
    </lineage>
</organism>
<keyword evidence="1" id="KW-0496">Mitochondrion</keyword>
<accession>A0A101LV71</accession>
<evidence type="ECO:0000313" key="1">
    <source>
        <dbReference type="EMBL" id="KUM45940.1"/>
    </source>
</evidence>
<geneLocation type="mitochondrion" evidence="1"/>